<evidence type="ECO:0000313" key="2">
    <source>
        <dbReference type="EMBL" id="AUN95805.1"/>
    </source>
</evidence>
<feature type="chain" id="PRO_5014387211" evidence="1">
    <location>
        <begin position="26"/>
        <end position="149"/>
    </location>
</feature>
<reference evidence="2 3" key="1">
    <citation type="submission" date="2018-01" db="EMBL/GenBank/DDBJ databases">
        <authorList>
            <person name="Fu G.-Y."/>
        </authorList>
    </citation>
    <scope>NUCLEOTIDE SEQUENCE [LARGE SCALE GENOMIC DNA]</scope>
    <source>
        <strain evidence="2 3">SY39</strain>
    </source>
</reference>
<keyword evidence="3" id="KW-1185">Reference proteome</keyword>
<dbReference type="Proteomes" id="UP000242205">
    <property type="component" value="Chromosome"/>
</dbReference>
<dbReference type="OrthoDB" id="14727at2"/>
<accession>A0A2I6S982</accession>
<evidence type="ECO:0000313" key="3">
    <source>
        <dbReference type="Proteomes" id="UP000242205"/>
    </source>
</evidence>
<evidence type="ECO:0000256" key="1">
    <source>
        <dbReference type="SAM" id="SignalP"/>
    </source>
</evidence>
<protein>
    <submittedName>
        <fullName evidence="2">Metal-binding protein</fullName>
    </submittedName>
</protein>
<dbReference type="KEGG" id="atw:C0099_13220"/>
<keyword evidence="1" id="KW-0732">Signal</keyword>
<dbReference type="InterPro" id="IPR007332">
    <property type="entry name" value="DUF411"/>
</dbReference>
<sequence>MKFTIPLPLAAFALVGVLLTGPVLAAGEELVVYKDPNCGCCGAWATHMREHGFAVREVATQEMGLVKSEAGVPRALGSCHTATVGGYVIEGHVPADDVRRLLDEKPALAGLAVPGMPQGSPGMEGPYPPQRYEVIGFDGKGGTKVYARH</sequence>
<dbReference type="EMBL" id="CP025682">
    <property type="protein sequence ID" value="AUN95805.1"/>
    <property type="molecule type" value="Genomic_DNA"/>
</dbReference>
<dbReference type="Pfam" id="PF04214">
    <property type="entry name" value="DUF411"/>
    <property type="match status" value="1"/>
</dbReference>
<dbReference type="RefSeq" id="WP_102247850.1">
    <property type="nucleotide sequence ID" value="NZ_CP025682.1"/>
</dbReference>
<name>A0A2I6S982_9RHOO</name>
<feature type="signal peptide" evidence="1">
    <location>
        <begin position="1"/>
        <end position="25"/>
    </location>
</feature>
<organism evidence="2 3">
    <name type="scientific">Pseudazoarcus pumilus</name>
    <dbReference type="NCBI Taxonomy" id="2067960"/>
    <lineage>
        <taxon>Bacteria</taxon>
        <taxon>Pseudomonadati</taxon>
        <taxon>Pseudomonadota</taxon>
        <taxon>Betaproteobacteria</taxon>
        <taxon>Rhodocyclales</taxon>
        <taxon>Zoogloeaceae</taxon>
        <taxon>Pseudazoarcus</taxon>
    </lineage>
</organism>
<proteinExistence type="predicted"/>
<gene>
    <name evidence="2" type="ORF">C0099_13220</name>
</gene>
<dbReference type="AlphaFoldDB" id="A0A2I6S982"/>